<keyword evidence="4" id="KW-1185">Reference proteome</keyword>
<name>A0ABR7G2W5_9FIRM</name>
<evidence type="ECO:0000313" key="4">
    <source>
        <dbReference type="Proteomes" id="UP000628463"/>
    </source>
</evidence>
<keyword evidence="1 3" id="KW-0413">Isomerase</keyword>
<feature type="domain" description="PpiC" evidence="2">
    <location>
        <begin position="217"/>
        <end position="263"/>
    </location>
</feature>
<gene>
    <name evidence="3" type="ORF">H8S01_09855</name>
</gene>
<dbReference type="InterPro" id="IPR000297">
    <property type="entry name" value="PPIase_PpiC"/>
</dbReference>
<reference evidence="3 4" key="1">
    <citation type="submission" date="2020-08" db="EMBL/GenBank/DDBJ databases">
        <title>Genome public.</title>
        <authorList>
            <person name="Liu C."/>
            <person name="Sun Q."/>
        </authorList>
    </citation>
    <scope>NUCLEOTIDE SEQUENCE [LARGE SCALE GENOMIC DNA]</scope>
    <source>
        <strain evidence="3 4">NSJ-43</strain>
    </source>
</reference>
<dbReference type="RefSeq" id="WP_186837068.1">
    <property type="nucleotide sequence ID" value="NZ_JACOPD010000006.1"/>
</dbReference>
<proteinExistence type="predicted"/>
<evidence type="ECO:0000313" key="3">
    <source>
        <dbReference type="EMBL" id="MBC5681265.1"/>
    </source>
</evidence>
<protein>
    <submittedName>
        <fullName evidence="3">Peptidylprolyl isomerase</fullName>
    </submittedName>
</protein>
<dbReference type="PROSITE" id="PS50198">
    <property type="entry name" value="PPIC_PPIASE_2"/>
    <property type="match status" value="1"/>
</dbReference>
<dbReference type="SUPFAM" id="SSF54534">
    <property type="entry name" value="FKBP-like"/>
    <property type="match status" value="1"/>
</dbReference>
<evidence type="ECO:0000256" key="1">
    <source>
        <dbReference type="PROSITE-ProRule" id="PRU00278"/>
    </source>
</evidence>
<accession>A0ABR7G2W5</accession>
<evidence type="ECO:0000259" key="2">
    <source>
        <dbReference type="PROSITE" id="PS50198"/>
    </source>
</evidence>
<dbReference type="Gene3D" id="3.10.50.40">
    <property type="match status" value="1"/>
</dbReference>
<keyword evidence="1" id="KW-0697">Rotamase</keyword>
<dbReference type="Pfam" id="PF00639">
    <property type="entry name" value="Rotamase"/>
    <property type="match status" value="1"/>
</dbReference>
<dbReference type="Proteomes" id="UP000628463">
    <property type="component" value="Unassembled WGS sequence"/>
</dbReference>
<organism evidence="3 4">
    <name type="scientific">Lachnospira hominis</name>
    <name type="common">ex Liu et al. 2021</name>
    <dbReference type="NCBI Taxonomy" id="2763051"/>
    <lineage>
        <taxon>Bacteria</taxon>
        <taxon>Bacillati</taxon>
        <taxon>Bacillota</taxon>
        <taxon>Clostridia</taxon>
        <taxon>Lachnospirales</taxon>
        <taxon>Lachnospiraceae</taxon>
        <taxon>Lachnospira</taxon>
    </lineage>
</organism>
<dbReference type="InterPro" id="IPR046357">
    <property type="entry name" value="PPIase_dom_sf"/>
</dbReference>
<comment type="caution">
    <text evidence="3">The sequence shown here is derived from an EMBL/GenBank/DDBJ whole genome shotgun (WGS) entry which is preliminary data.</text>
</comment>
<dbReference type="GO" id="GO:0016853">
    <property type="term" value="F:isomerase activity"/>
    <property type="evidence" value="ECO:0007669"/>
    <property type="project" value="UniProtKB-KW"/>
</dbReference>
<dbReference type="EMBL" id="JACOPD010000006">
    <property type="protein sequence ID" value="MBC5681265.1"/>
    <property type="molecule type" value="Genomic_DNA"/>
</dbReference>
<sequence>MKKQRKKKLIAAVIVAFVSLLIFGYIKFFNGTFIYISTGFGKDGLLKTGNKKASVMEADILLSDAKSEYEDLFGTDIWNQSVGDVKFDEYVKEQVKAKLERVYCMNVLADKKGVVLSRNQKTAVSDAAEEYYNSLSDEKRNEFNITKEKLVNMFTSFAIADTLYNDLTDNLDIEVSYDEARVITVQYICADTLEDIKKAQERLDNKEIFYVVAKDYNGEEYERECRRGELDENFENAAYNLKSGEVSDIVESDGRYYIIKCNSDNDKSKTEANKTAILEKRKLEAFNSEFESFEAKQYVEFNNKAWNEIKLTAIGNINVKFEEVFNSHLKQ</sequence>